<accession>A0ABN9X6D3</accession>
<comment type="caution">
    <text evidence="2">The sequence shown here is derived from an EMBL/GenBank/DDBJ whole genome shotgun (WGS) entry which is preliminary data.</text>
</comment>
<gene>
    <name evidence="2" type="ORF">PCOR1329_LOCUS72831</name>
</gene>
<feature type="compositionally biased region" description="Basic residues" evidence="1">
    <location>
        <begin position="87"/>
        <end position="104"/>
    </location>
</feature>
<evidence type="ECO:0000313" key="3">
    <source>
        <dbReference type="Proteomes" id="UP001189429"/>
    </source>
</evidence>
<dbReference type="EMBL" id="CAUYUJ010019762">
    <property type="protein sequence ID" value="CAK0893543.1"/>
    <property type="molecule type" value="Genomic_DNA"/>
</dbReference>
<name>A0ABN9X6D3_9DINO</name>
<proteinExistence type="predicted"/>
<organism evidence="2 3">
    <name type="scientific">Prorocentrum cordatum</name>
    <dbReference type="NCBI Taxonomy" id="2364126"/>
    <lineage>
        <taxon>Eukaryota</taxon>
        <taxon>Sar</taxon>
        <taxon>Alveolata</taxon>
        <taxon>Dinophyceae</taxon>
        <taxon>Prorocentrales</taxon>
        <taxon>Prorocentraceae</taxon>
        <taxon>Prorocentrum</taxon>
    </lineage>
</organism>
<feature type="compositionally biased region" description="Polar residues" evidence="1">
    <location>
        <begin position="58"/>
        <end position="83"/>
    </location>
</feature>
<feature type="non-terminal residue" evidence="2">
    <location>
        <position position="1"/>
    </location>
</feature>
<protein>
    <submittedName>
        <fullName evidence="2">Uncharacterized protein</fullName>
    </submittedName>
</protein>
<sequence length="104" mass="11018">SFTATRTQSTSTTPSLTSCVRVASTASRQMATGGCCYGPTTRARSCCGRCGLRRRRTTSPARGTSGERTSSGRTYPACSGSTGERTRSRHRASCSRRRAAVPCT</sequence>
<feature type="non-terminal residue" evidence="2">
    <location>
        <position position="104"/>
    </location>
</feature>
<keyword evidence="3" id="KW-1185">Reference proteome</keyword>
<feature type="region of interest" description="Disordered" evidence="1">
    <location>
        <begin position="56"/>
        <end position="104"/>
    </location>
</feature>
<evidence type="ECO:0000256" key="1">
    <source>
        <dbReference type="SAM" id="MobiDB-lite"/>
    </source>
</evidence>
<reference evidence="2" key="1">
    <citation type="submission" date="2023-10" db="EMBL/GenBank/DDBJ databases">
        <authorList>
            <person name="Chen Y."/>
            <person name="Shah S."/>
            <person name="Dougan E. K."/>
            <person name="Thang M."/>
            <person name="Chan C."/>
        </authorList>
    </citation>
    <scope>NUCLEOTIDE SEQUENCE [LARGE SCALE GENOMIC DNA]</scope>
</reference>
<dbReference type="Proteomes" id="UP001189429">
    <property type="component" value="Unassembled WGS sequence"/>
</dbReference>
<evidence type="ECO:0000313" key="2">
    <source>
        <dbReference type="EMBL" id="CAK0893543.1"/>
    </source>
</evidence>